<organism evidence="2 3">
    <name type="scientific">Rhodococcus artemisiae</name>
    <dbReference type="NCBI Taxonomy" id="714159"/>
    <lineage>
        <taxon>Bacteria</taxon>
        <taxon>Bacillati</taxon>
        <taxon>Actinomycetota</taxon>
        <taxon>Actinomycetes</taxon>
        <taxon>Mycobacteriales</taxon>
        <taxon>Nocardiaceae</taxon>
        <taxon>Rhodococcus</taxon>
    </lineage>
</organism>
<protein>
    <recommendedName>
        <fullName evidence="4">MORN repeat protein</fullName>
    </recommendedName>
</protein>
<dbReference type="Proteomes" id="UP001336020">
    <property type="component" value="Unassembled WGS sequence"/>
</dbReference>
<dbReference type="EMBL" id="JAUTXY010000011">
    <property type="protein sequence ID" value="MEE2060211.1"/>
    <property type="molecule type" value="Genomic_DNA"/>
</dbReference>
<dbReference type="RefSeq" id="WP_330135397.1">
    <property type="nucleotide sequence ID" value="NZ_JAUTXY010000011.1"/>
</dbReference>
<feature type="compositionally biased region" description="Gly residues" evidence="1">
    <location>
        <begin position="149"/>
        <end position="170"/>
    </location>
</feature>
<gene>
    <name evidence="2" type="ORF">Q7514_22070</name>
</gene>
<name>A0ABU7LF92_9NOCA</name>
<sequence>MPELTQPEPAQPERRVFHYVDELLTDGTVCRRYTDGRTEWRSRGESGVVFWRDDHGMTGTDEPLGRDLIKRTYGDGRVIYGREGGYGRTLWSDGALTTNRSQFGGRLGGILTAVAGAALLGSIALPPDFLTPEQEQALQVDAGDEFVGADGGSDYGDWGGPGDDGGGDFG</sequence>
<evidence type="ECO:0000256" key="1">
    <source>
        <dbReference type="SAM" id="MobiDB-lite"/>
    </source>
</evidence>
<evidence type="ECO:0008006" key="4">
    <source>
        <dbReference type="Google" id="ProtNLM"/>
    </source>
</evidence>
<comment type="caution">
    <text evidence="2">The sequence shown here is derived from an EMBL/GenBank/DDBJ whole genome shotgun (WGS) entry which is preliminary data.</text>
</comment>
<reference evidence="2 3" key="1">
    <citation type="submission" date="2023-07" db="EMBL/GenBank/DDBJ databases">
        <authorList>
            <person name="Girao M."/>
            <person name="Carvalho M.F."/>
        </authorList>
    </citation>
    <scope>NUCLEOTIDE SEQUENCE [LARGE SCALE GENOMIC DNA]</scope>
    <source>
        <strain evidence="2 3">YIM65754</strain>
    </source>
</reference>
<evidence type="ECO:0000313" key="2">
    <source>
        <dbReference type="EMBL" id="MEE2060211.1"/>
    </source>
</evidence>
<keyword evidence="3" id="KW-1185">Reference proteome</keyword>
<accession>A0ABU7LF92</accession>
<proteinExistence type="predicted"/>
<feature type="region of interest" description="Disordered" evidence="1">
    <location>
        <begin position="145"/>
        <end position="170"/>
    </location>
</feature>
<evidence type="ECO:0000313" key="3">
    <source>
        <dbReference type="Proteomes" id="UP001336020"/>
    </source>
</evidence>